<dbReference type="Gene3D" id="3.30.60.20">
    <property type="match status" value="1"/>
</dbReference>
<evidence type="ECO:0000313" key="5">
    <source>
        <dbReference type="EMBL" id="OBZ89561.1"/>
    </source>
</evidence>
<evidence type="ECO:0000256" key="2">
    <source>
        <dbReference type="ARBA" id="ARBA00022833"/>
    </source>
</evidence>
<dbReference type="PROSITE" id="PS50081">
    <property type="entry name" value="ZF_DAG_PE_2"/>
    <property type="match status" value="1"/>
</dbReference>
<feature type="compositionally biased region" description="Polar residues" evidence="3">
    <location>
        <begin position="497"/>
        <end position="506"/>
    </location>
</feature>
<feature type="region of interest" description="Disordered" evidence="3">
    <location>
        <begin position="133"/>
        <end position="158"/>
    </location>
</feature>
<keyword evidence="2" id="KW-0862">Zinc</keyword>
<evidence type="ECO:0000256" key="3">
    <source>
        <dbReference type="SAM" id="MobiDB-lite"/>
    </source>
</evidence>
<reference evidence="5 6" key="1">
    <citation type="submission" date="2016-03" db="EMBL/GenBank/DDBJ databases">
        <title>Choanephora cucurbitarum.</title>
        <authorList>
            <person name="Min B."/>
            <person name="Park H."/>
            <person name="Park J.-H."/>
            <person name="Shin H.-D."/>
            <person name="Choi I.-G."/>
        </authorList>
    </citation>
    <scope>NUCLEOTIDE SEQUENCE [LARGE SCALE GENOMIC DNA]</scope>
    <source>
        <strain evidence="5 6">KUS-F28377</strain>
    </source>
</reference>
<sequence>MFSNAQNQPQGATIINIHSPEDEMQPVTESSFGRRPSNTSRPTSQPSAQSHAKPKPSPKVEEYRKMIQHITNKIIKRKRPPTALSHLNDFSRTTQVNDTFENDDTIDLLIQLRSALMVCHQIGLSSQVLFQGERTPTNSPLSSRSNSPLPSPRIESPIRSPEPFGSAVPLFSIANNQSSKSHTEFDIILYILSDLVLNDSRYKTSNPKPSRPPFTMQAILIDLATILTQIRDDSSGLYLIGTVFMPAFESFSEGTMLGRLLAFFIDSLLPKLMKCKDEPKSRLNNKTTNNESSTKAVQTKTVHPNTPTINIQSAEPDQLSVPTKASHLTIDTRPLTVAAQSSSPISPAALSVNSNYQAQSLSAYHAFSLFTPLLFFMIQYLDPYLAAQPSRAQQDNLTYTLTRQANSIHNFHKALSYMMSCKPDLYLDLLDIISHSTSEVKFRACQVLFNYYIVSVGHVVVADPLPRLGTQEELEILDQRRLQQELEEEHQRNHQQPNSHSTTQNRTTKDPTRAELVEDDWAEEQHVWYSYMFDEDDSNTKILSNNPFSFGAYKSPTDSHCKECFKPIQGCGLHCFQCRSNIHIDCYNSKAQMDDHGMLFYMKAGGIQKVVAPQRCIVPPQPRCRDMVDRGLLQWNIKSSAPKVGLLGHLFQLVNLFTATLCICCHLPLWGTCLQAYQCTTCFRFIHPECLAEIEESNNLSSVHSHNPLSPSTSAHRLQKCSSKSSLQESDITISQADLEKSLAAFYDDALSTQSEFLKGKSFEEVGLMVNTLLIQENILHCGVASGCMIITQESDDPLLLTTDTLHNQGRPSSHSALLSQAINAYSDFLESAENVHVSTFFVDFFDHSDFTAVKHLMNKQDFLYHLGAMMKSLVTSSDDGISNFSMNNRQHKRASDNSQGFLQVSPSPFAANTWEDDEYNNELNESHTPNENLDRSVLLSWIMTNLNFKSLRAAEILLQHMRNIGIFERFDASPLLFVRHVTAEKVENEPAVQCIFPVPCAIDFSASVESLVNSIEACVQDIDLSINECGLLLLTRRCWPDRFMSHYTQERLIRAIIGWTFDEDERLLALHAEITSLNRHSSLHHSKQQNKWVQAALLARMKVPASAERSRQSTFHVNTTAPSVNSGASNIYVTTRAGLKDRYVVRWMSAIQGMNPETYTDMIFNAIEEIIDSKREECILPDWEELSEVKNHTLQKYELFINYITKLKNNGLTFNSLDSILEKWFESTYTEFQILGMLQDKEPSELRNLVKLCSTKSTHGRIPSNMSSSSVNPIDLVVSQFQNKDEHVIDRGMRWLTLMTYSGVDLTSNALSRISKLLIESKVALKTIVEFVKIIWFQVIHINAFAARRAVIADIVGYLSESTSETLELFNNDRDLPDESLIDVQSFVKYCAALVCFAYGCSTEEIIKATLVPFTGDHTIKAGKKSVTVDHDLIEVDENTPSIDNMLSFLKYDQLNLREYVVKMFYCITQWGHGISNKEELINACISKLIPVVWELLSPAHDHISSINLNLLMHLINVDVRYFEACVFKIFEDANWEVRYQGLDNLFGLFTKMDAAFQTEWLKLLSKLGPVFSYFVGCLWDKEEYVRLKAFALIRSFGTLHLQSAFRCWEAYFLTATDRQKMSLVSLMTQLNALFPEWQVLQWESLLEALESKLAINALDDYSHVSTGRDFLTKESRAPEQLSAESENVQALMLTLALQMLSSHLNIEPSQLYRLKFILVQQMNFEDCHYINEGGEIAVSFGALRYDPDNSSQVAVMLTCTRGLKKIMDSFAPLPAEAVANIASDSFEQNRINLAENSSPGVYFIDVVLKAVNSGIELTKMGHMMLKTWLEIILIIVYKHNILEREYEQSIVTCMKHIIEILTEQISDENKLLILEILKCLLKRSDHLTAMVLSKQILALGKLMTKLGTRHSEPVYLKAKQFLKSAFLRFAVAGLFVLMFKNQAASDISQGDVDLFFVLRTVIDPDDIIPDEEFQGETIYLRDQPVRDVLDKLMKQQMERKAFSTVLFNTSKYVEAVHSSPYAESILNDYAGFLQALVKHTSDWRRSDWNINPVFTMSAILLKEHPYHHVILVPSIQAVLKHGLSNCTIQADAVVKLMIAYTITVPGAKPSNNAFARILVEEVKNALSVLTRPSKDTLLVLLQIVLYDIKPAGQEWYNTIEASFLGKSQGATNYSHKSYFESKLFDLLPYFVNYLKRTTTSQQFTRKDFKIYSCIAQLVVLMASKDPKLTVIIFGYLKLEEGVHCLRFLNWFILTLLKEKADILLPEIIRYENVLTELLVRTLNTVEIDFHAPDLNFSYSSANEKVLLSFLLIKSCSLMKMRYILTTTDKVNSPDSPMFWMAIWPAIRRLLDSIESSTLFTVGNVGVSIWNTFLSLLQFLFATRNAIVTVNAYEWNELLSTLMKKIKSENNTFQGNDIGIEQLITLDEFQKQIEKIKIMFDVPPVEVPLPVIVDQMLIELRDAMRLQAESIAFQGSSRDLMHTLGSTF</sequence>
<feature type="region of interest" description="Disordered" evidence="3">
    <location>
        <begin position="279"/>
        <end position="303"/>
    </location>
</feature>
<evidence type="ECO:0000259" key="4">
    <source>
        <dbReference type="PROSITE" id="PS50081"/>
    </source>
</evidence>
<organism evidence="5 6">
    <name type="scientific">Choanephora cucurbitarum</name>
    <dbReference type="NCBI Taxonomy" id="101091"/>
    <lineage>
        <taxon>Eukaryota</taxon>
        <taxon>Fungi</taxon>
        <taxon>Fungi incertae sedis</taxon>
        <taxon>Mucoromycota</taxon>
        <taxon>Mucoromycotina</taxon>
        <taxon>Mucoromycetes</taxon>
        <taxon>Mucorales</taxon>
        <taxon>Mucorineae</taxon>
        <taxon>Choanephoraceae</taxon>
        <taxon>Choanephoroideae</taxon>
        <taxon>Choanephora</taxon>
    </lineage>
</organism>
<name>A0A1C7NK90_9FUNG</name>
<protein>
    <recommendedName>
        <fullName evidence="4">Phorbol-ester/DAG-type domain-containing protein</fullName>
    </recommendedName>
</protein>
<dbReference type="InterPro" id="IPR046349">
    <property type="entry name" value="C1-like_sf"/>
</dbReference>
<dbReference type="PANTHER" id="PTHR21696">
    <property type="entry name" value="PROTEIN UNC-79 HOMOLOG"/>
    <property type="match status" value="1"/>
</dbReference>
<feature type="compositionally biased region" description="Low complexity" evidence="3">
    <location>
        <begin position="284"/>
        <end position="295"/>
    </location>
</feature>
<keyword evidence="1" id="KW-0479">Metal-binding</keyword>
<dbReference type="OrthoDB" id="6270916at2759"/>
<feature type="region of interest" description="Disordered" evidence="3">
    <location>
        <begin position="485"/>
        <end position="514"/>
    </location>
</feature>
<dbReference type="EMBL" id="LUGH01000089">
    <property type="protein sequence ID" value="OBZ89561.1"/>
    <property type="molecule type" value="Genomic_DNA"/>
</dbReference>
<dbReference type="GO" id="GO:0046872">
    <property type="term" value="F:metal ion binding"/>
    <property type="evidence" value="ECO:0007669"/>
    <property type="project" value="UniProtKB-KW"/>
</dbReference>
<gene>
    <name evidence="5" type="ORF">A0J61_02394</name>
</gene>
<accession>A0A1C7NK90</accession>
<feature type="compositionally biased region" description="Low complexity" evidence="3">
    <location>
        <begin position="134"/>
        <end position="158"/>
    </location>
</feature>
<dbReference type="SUPFAM" id="SSF57889">
    <property type="entry name" value="Cysteine-rich domain"/>
    <property type="match status" value="1"/>
</dbReference>
<keyword evidence="6" id="KW-1185">Reference proteome</keyword>
<comment type="caution">
    <text evidence="5">The sequence shown here is derived from an EMBL/GenBank/DDBJ whole genome shotgun (WGS) entry which is preliminary data.</text>
</comment>
<feature type="compositionally biased region" description="Polar residues" evidence="3">
    <location>
        <begin position="1"/>
        <end position="13"/>
    </location>
</feature>
<dbReference type="InterPro" id="IPR024855">
    <property type="entry name" value="UNC79"/>
</dbReference>
<feature type="domain" description="Phorbol-ester/DAG-type" evidence="4">
    <location>
        <begin position="648"/>
        <end position="698"/>
    </location>
</feature>
<dbReference type="STRING" id="101091.A0A1C7NK90"/>
<feature type="region of interest" description="Disordered" evidence="3">
    <location>
        <begin position="1"/>
        <end position="61"/>
    </location>
</feature>
<dbReference type="PANTHER" id="PTHR21696:SF2">
    <property type="entry name" value="PROTEIN UNC-79 HOMOLOG"/>
    <property type="match status" value="1"/>
</dbReference>
<feature type="compositionally biased region" description="Polar residues" evidence="3">
    <location>
        <begin position="27"/>
        <end position="50"/>
    </location>
</feature>
<dbReference type="InterPro" id="IPR016024">
    <property type="entry name" value="ARM-type_fold"/>
</dbReference>
<proteinExistence type="predicted"/>
<evidence type="ECO:0000313" key="6">
    <source>
        <dbReference type="Proteomes" id="UP000093000"/>
    </source>
</evidence>
<dbReference type="SUPFAM" id="SSF48371">
    <property type="entry name" value="ARM repeat"/>
    <property type="match status" value="1"/>
</dbReference>
<evidence type="ECO:0000256" key="1">
    <source>
        <dbReference type="ARBA" id="ARBA00022723"/>
    </source>
</evidence>
<dbReference type="InterPro" id="IPR002219">
    <property type="entry name" value="PKC_DAG/PE"/>
</dbReference>
<dbReference type="Proteomes" id="UP000093000">
    <property type="component" value="Unassembled WGS sequence"/>
</dbReference>
<dbReference type="InParanoid" id="A0A1C7NK90"/>